<dbReference type="Pfam" id="PF01431">
    <property type="entry name" value="Peptidase_M13"/>
    <property type="match status" value="1"/>
</dbReference>
<gene>
    <name evidence="3" type="primary">LOC113473843</name>
</gene>
<dbReference type="InterPro" id="IPR018497">
    <property type="entry name" value="Peptidase_M13_C"/>
</dbReference>
<protein>
    <submittedName>
        <fullName evidence="3">Endothelin-converting enzyme homolog</fullName>
    </submittedName>
</protein>
<dbReference type="AlphaFoldDB" id="A0A3Q0JL11"/>
<proteinExistence type="predicted"/>
<dbReference type="GO" id="GO:0004222">
    <property type="term" value="F:metalloendopeptidase activity"/>
    <property type="evidence" value="ECO:0007669"/>
    <property type="project" value="InterPro"/>
</dbReference>
<dbReference type="KEGG" id="dci:113473843"/>
<name>A0A3Q0JL11_DIACI</name>
<dbReference type="RefSeq" id="XP_026689084.1">
    <property type="nucleotide sequence ID" value="XM_026833283.1"/>
</dbReference>
<evidence type="ECO:0000313" key="3">
    <source>
        <dbReference type="RefSeq" id="XP_026689084.1"/>
    </source>
</evidence>
<dbReference type="InterPro" id="IPR000718">
    <property type="entry name" value="Peptidase_M13"/>
</dbReference>
<dbReference type="PaxDb" id="121845-A0A3Q0JL11"/>
<dbReference type="SUPFAM" id="SSF55486">
    <property type="entry name" value="Metalloproteases ('zincins'), catalytic domain"/>
    <property type="match status" value="1"/>
</dbReference>
<dbReference type="Gene3D" id="3.40.390.10">
    <property type="entry name" value="Collagenase (Catalytic Domain)"/>
    <property type="match status" value="1"/>
</dbReference>
<dbReference type="InterPro" id="IPR024079">
    <property type="entry name" value="MetalloPept_cat_dom_sf"/>
</dbReference>
<dbReference type="GeneID" id="113473843"/>
<dbReference type="GO" id="GO:0006508">
    <property type="term" value="P:proteolysis"/>
    <property type="evidence" value="ECO:0007669"/>
    <property type="project" value="InterPro"/>
</dbReference>
<keyword evidence="2" id="KW-1185">Reference proteome</keyword>
<sequence length="94" mass="11047">MGLILSHEMVHSLDLTGLRFDQNGFQNENWFTSSSKLRLDARLECYAKQYAQVFIKHVDFKRTRVRVQFDWNATKKGSDELKLGETGHCFYTLE</sequence>
<feature type="domain" description="Peptidase M13 C-terminal" evidence="1">
    <location>
        <begin position="1"/>
        <end position="56"/>
    </location>
</feature>
<organism evidence="2 3">
    <name type="scientific">Diaphorina citri</name>
    <name type="common">Asian citrus psyllid</name>
    <dbReference type="NCBI Taxonomy" id="121845"/>
    <lineage>
        <taxon>Eukaryota</taxon>
        <taxon>Metazoa</taxon>
        <taxon>Ecdysozoa</taxon>
        <taxon>Arthropoda</taxon>
        <taxon>Hexapoda</taxon>
        <taxon>Insecta</taxon>
        <taxon>Pterygota</taxon>
        <taxon>Neoptera</taxon>
        <taxon>Paraneoptera</taxon>
        <taxon>Hemiptera</taxon>
        <taxon>Sternorrhyncha</taxon>
        <taxon>Psylloidea</taxon>
        <taxon>Psyllidae</taxon>
        <taxon>Diaphorininae</taxon>
        <taxon>Diaphorina</taxon>
    </lineage>
</organism>
<accession>A0A3Q0JL11</accession>
<evidence type="ECO:0000259" key="1">
    <source>
        <dbReference type="Pfam" id="PF01431"/>
    </source>
</evidence>
<dbReference type="Proteomes" id="UP000079169">
    <property type="component" value="Unplaced"/>
</dbReference>
<dbReference type="PROSITE" id="PS51885">
    <property type="entry name" value="NEPRILYSIN"/>
    <property type="match status" value="1"/>
</dbReference>
<evidence type="ECO:0000313" key="2">
    <source>
        <dbReference type="Proteomes" id="UP000079169"/>
    </source>
</evidence>
<reference evidence="3" key="1">
    <citation type="submission" date="2025-08" db="UniProtKB">
        <authorList>
            <consortium name="RefSeq"/>
        </authorList>
    </citation>
    <scope>IDENTIFICATION</scope>
</reference>